<dbReference type="Gene3D" id="3.30.1340.30">
    <property type="match status" value="1"/>
</dbReference>
<dbReference type="InterPro" id="IPR007055">
    <property type="entry name" value="BON_dom"/>
</dbReference>
<name>A0AA49Q7I5_9BACT</name>
<keyword evidence="2" id="KW-0472">Membrane</keyword>
<feature type="compositionally biased region" description="Acidic residues" evidence="1">
    <location>
        <begin position="93"/>
        <end position="124"/>
    </location>
</feature>
<feature type="domain" description="BON" evidence="3">
    <location>
        <begin position="124"/>
        <end position="193"/>
    </location>
</feature>
<protein>
    <submittedName>
        <fullName evidence="5">BON domain-containing protein</fullName>
    </submittedName>
</protein>
<evidence type="ECO:0000313" key="5">
    <source>
        <dbReference type="EMBL" id="WKW14729.1"/>
    </source>
</evidence>
<accession>A0AA49Q7I5</accession>
<evidence type="ECO:0000313" key="6">
    <source>
        <dbReference type="Proteomes" id="UP001229955"/>
    </source>
</evidence>
<dbReference type="EMBL" id="CP130613">
    <property type="protein sequence ID" value="WKW14729.1"/>
    <property type="molecule type" value="Genomic_DNA"/>
</dbReference>
<gene>
    <name evidence="4" type="ORF">Strain138_001085</name>
    <name evidence="5" type="ORF">Strain318_001085</name>
</gene>
<feature type="region of interest" description="Disordered" evidence="1">
    <location>
        <begin position="81"/>
        <end position="124"/>
    </location>
</feature>
<dbReference type="EMBL" id="CP130612">
    <property type="protein sequence ID" value="WKW11819.1"/>
    <property type="molecule type" value="Genomic_DNA"/>
</dbReference>
<dbReference type="PROSITE" id="PS50914">
    <property type="entry name" value="BON"/>
    <property type="match status" value="1"/>
</dbReference>
<keyword evidence="2" id="KW-1133">Transmembrane helix</keyword>
<feature type="transmembrane region" description="Helical" evidence="2">
    <location>
        <begin position="15"/>
        <end position="33"/>
    </location>
</feature>
<dbReference type="KEGG" id="pspc:Strain318_001085"/>
<reference evidence="5" key="1">
    <citation type="submission" date="2023-07" db="EMBL/GenBank/DDBJ databases">
        <authorList>
            <person name="Haufschild T."/>
            <person name="Kallscheuer N."/>
            <person name="Hammer J."/>
            <person name="Kohn T."/>
            <person name="Kabuu M."/>
            <person name="Jogler M."/>
            <person name="Wohfarth N."/>
            <person name="Heuer A."/>
            <person name="Rohde M."/>
            <person name="van Teeseling M.C.F."/>
            <person name="Jogler C."/>
        </authorList>
    </citation>
    <scope>NUCLEOTIDE SEQUENCE</scope>
    <source>
        <strain evidence="4">Strain 138</strain>
        <strain evidence="5">Strain 318</strain>
    </source>
</reference>
<evidence type="ECO:0000313" key="4">
    <source>
        <dbReference type="EMBL" id="WKW11819.1"/>
    </source>
</evidence>
<dbReference type="AlphaFoldDB" id="A0AA49Q7I5"/>
<dbReference type="Proteomes" id="UP001229955">
    <property type="component" value="Chromosome"/>
</dbReference>
<proteinExistence type="predicted"/>
<dbReference type="RefSeq" id="WP_367887506.1">
    <property type="nucleotide sequence ID" value="NZ_CP130612.1"/>
</dbReference>
<organism evidence="5 6">
    <name type="scientific">Pseudogemmatithrix spongiicola</name>
    <dbReference type="NCBI Taxonomy" id="3062599"/>
    <lineage>
        <taxon>Bacteria</taxon>
        <taxon>Pseudomonadati</taxon>
        <taxon>Gemmatimonadota</taxon>
        <taxon>Gemmatimonadia</taxon>
        <taxon>Gemmatimonadales</taxon>
        <taxon>Gemmatimonadaceae</taxon>
        <taxon>Pseudogemmatithrix</taxon>
    </lineage>
</organism>
<dbReference type="Pfam" id="PF04972">
    <property type="entry name" value="BON"/>
    <property type="match status" value="1"/>
</dbReference>
<evidence type="ECO:0000256" key="2">
    <source>
        <dbReference type="SAM" id="Phobius"/>
    </source>
</evidence>
<sequence>MRVIEVEAESKGDRWLLWLLAGAAIGVTAGVLVSEKYSGRRPSLRGLGRRLRGLASFAGKQWGPVVDLALELKDQWDERRAARPVPADAAHDDYEDADEYAEAEDPLDEDFGDDFPDDELDEGDEDRIGERVLEAFSNDPILAERAIEIEADDDGDVILYGRVRAAREVAHAVTLARGVPGVTRVRQQLQVRPRR</sequence>
<evidence type="ECO:0000256" key="1">
    <source>
        <dbReference type="SAM" id="MobiDB-lite"/>
    </source>
</evidence>
<accession>A0AA49Q4J6</accession>
<keyword evidence="2" id="KW-0812">Transmembrane</keyword>
<keyword evidence="6" id="KW-1185">Reference proteome</keyword>
<evidence type="ECO:0000259" key="3">
    <source>
        <dbReference type="PROSITE" id="PS50914"/>
    </source>
</evidence>